<keyword evidence="4" id="KW-1185">Reference proteome</keyword>
<feature type="region of interest" description="Disordered" evidence="1">
    <location>
        <begin position="1"/>
        <end position="22"/>
    </location>
</feature>
<accession>A0AAF0DBP3</accession>
<evidence type="ECO:0000256" key="1">
    <source>
        <dbReference type="SAM" id="MobiDB-lite"/>
    </source>
</evidence>
<evidence type="ECO:0000313" key="3">
    <source>
        <dbReference type="EMBL" id="WEW55144.1"/>
    </source>
</evidence>
<evidence type="ECO:0000313" key="4">
    <source>
        <dbReference type="Proteomes" id="UP001219355"/>
    </source>
</evidence>
<reference evidence="3" key="1">
    <citation type="submission" date="2023-03" db="EMBL/GenBank/DDBJ databases">
        <title>Emydomyces testavorans Genome Sequence.</title>
        <authorList>
            <person name="Hoyer L."/>
        </authorList>
    </citation>
    <scope>NUCLEOTIDE SEQUENCE</scope>
    <source>
        <strain evidence="3">16-2883</strain>
    </source>
</reference>
<evidence type="ECO:0000256" key="2">
    <source>
        <dbReference type="SAM" id="Phobius"/>
    </source>
</evidence>
<gene>
    <name evidence="3" type="ORF">PRK78_000572</name>
</gene>
<keyword evidence="2" id="KW-0812">Transmembrane</keyword>
<keyword evidence="2" id="KW-1133">Transmembrane helix</keyword>
<protein>
    <submittedName>
        <fullName evidence="3">Uncharacterized protein</fullName>
    </submittedName>
</protein>
<dbReference type="AlphaFoldDB" id="A0AAF0DBP3"/>
<organism evidence="3 4">
    <name type="scientific">Emydomyces testavorans</name>
    <dbReference type="NCBI Taxonomy" id="2070801"/>
    <lineage>
        <taxon>Eukaryota</taxon>
        <taxon>Fungi</taxon>
        <taxon>Dikarya</taxon>
        <taxon>Ascomycota</taxon>
        <taxon>Pezizomycotina</taxon>
        <taxon>Eurotiomycetes</taxon>
        <taxon>Eurotiomycetidae</taxon>
        <taxon>Onygenales</taxon>
        <taxon>Nannizziopsiaceae</taxon>
        <taxon>Emydomyces</taxon>
    </lineage>
</organism>
<feature type="transmembrane region" description="Helical" evidence="2">
    <location>
        <begin position="129"/>
        <end position="150"/>
    </location>
</feature>
<dbReference type="Proteomes" id="UP001219355">
    <property type="component" value="Chromosome 1"/>
</dbReference>
<dbReference type="EMBL" id="CP120627">
    <property type="protein sequence ID" value="WEW55144.1"/>
    <property type="molecule type" value="Genomic_DNA"/>
</dbReference>
<feature type="transmembrane region" description="Helical" evidence="2">
    <location>
        <begin position="69"/>
        <end position="88"/>
    </location>
</feature>
<keyword evidence="2" id="KW-0472">Membrane</keyword>
<proteinExistence type="predicted"/>
<sequence length="352" mass="40323">MAKVTKRGPKAKPVASGKIPVNDIEDSETPAAFTQAPSCLADFLEDLSPKHVYLIHIDGQPKSEKQQMFLFPLILNTLILALVLYRIYVGIFTYPDILAAILGRDSPATIDPQNSSWSLISSTLARRTLTFLLDYLLLALFLPWPIRFIFGPIRWRLKIGFQQTEIVVRKSRAWSESLARTWIRDDEETMKERIIPAITPMRLRKTGYLLIDADWDLDFHAMIRAHEDIKAGRLRLEDFETCVIVHGGESKGWLVWRVEETESIHRPDPSVELSASERDKIVAFKNKLTSMGKEDLFFRWVEIIQFESTQPGGFTPQRQQSAMVETKELFERHGVDFEKFWADVGGMEGVSI</sequence>
<name>A0AAF0DBP3_9EURO</name>
<feature type="compositionally biased region" description="Basic residues" evidence="1">
    <location>
        <begin position="1"/>
        <end position="10"/>
    </location>
</feature>